<reference evidence="2" key="1">
    <citation type="submission" date="2018-04" db="EMBL/GenBank/DDBJ databases">
        <title>Whole genome sequencing of Hypsizygus marmoreus.</title>
        <authorList>
            <person name="Choi I.-G."/>
            <person name="Min B."/>
            <person name="Kim J.-G."/>
            <person name="Kim S."/>
            <person name="Oh Y.-L."/>
            <person name="Kong W.-S."/>
            <person name="Park H."/>
            <person name="Jeong J."/>
            <person name="Song E.-S."/>
        </authorList>
    </citation>
    <scope>NUCLEOTIDE SEQUENCE [LARGE SCALE GENOMIC DNA]</scope>
    <source>
        <strain evidence="2">51987-8</strain>
    </source>
</reference>
<sequence length="236" mass="27868">MLFDQASPEYEFILHLVPFFANASDRILEQVFLKQLQPVWFDRFPYNETFTSTEGAMDDMETHGDDTEDDTEDDTGSLEDLRIWNAQYDIMKCVGAELRRLIQLGTAEASYGWETELTVDADRERRRIQYRMAFNAGSPLPQGHQYEVVLEDYDHARTIAREAAEQELQDWTSMLLVNLRVPESGRRSSVPWVDVDEDDDDDDRWEYVSDQRHDTAMANWRMGIRPRPEYWPLHFW</sequence>
<gene>
    <name evidence="2" type="ORF">Hypma_005433</name>
</gene>
<evidence type="ECO:0000256" key="1">
    <source>
        <dbReference type="SAM" id="MobiDB-lite"/>
    </source>
</evidence>
<comment type="caution">
    <text evidence="2">The sequence shown here is derived from an EMBL/GenBank/DDBJ whole genome shotgun (WGS) entry which is preliminary data.</text>
</comment>
<feature type="compositionally biased region" description="Acidic residues" evidence="1">
    <location>
        <begin position="66"/>
        <end position="75"/>
    </location>
</feature>
<dbReference type="AlphaFoldDB" id="A0A369IZ64"/>
<organism evidence="2 3">
    <name type="scientific">Hypsizygus marmoreus</name>
    <name type="common">White beech mushroom</name>
    <name type="synonym">Agaricus marmoreus</name>
    <dbReference type="NCBI Taxonomy" id="39966"/>
    <lineage>
        <taxon>Eukaryota</taxon>
        <taxon>Fungi</taxon>
        <taxon>Dikarya</taxon>
        <taxon>Basidiomycota</taxon>
        <taxon>Agaricomycotina</taxon>
        <taxon>Agaricomycetes</taxon>
        <taxon>Agaricomycetidae</taxon>
        <taxon>Agaricales</taxon>
        <taxon>Tricholomatineae</taxon>
        <taxon>Lyophyllaceae</taxon>
        <taxon>Hypsizygus</taxon>
    </lineage>
</organism>
<keyword evidence="3" id="KW-1185">Reference proteome</keyword>
<feature type="region of interest" description="Disordered" evidence="1">
    <location>
        <begin position="53"/>
        <end position="75"/>
    </location>
</feature>
<proteinExistence type="predicted"/>
<name>A0A369IZ64_HYPMA</name>
<evidence type="ECO:0000313" key="3">
    <source>
        <dbReference type="Proteomes" id="UP000076154"/>
    </source>
</evidence>
<dbReference type="EMBL" id="LUEZ02000223">
    <property type="protein sequence ID" value="RDB15039.1"/>
    <property type="molecule type" value="Genomic_DNA"/>
</dbReference>
<evidence type="ECO:0000313" key="2">
    <source>
        <dbReference type="EMBL" id="RDB15039.1"/>
    </source>
</evidence>
<dbReference type="InParanoid" id="A0A369IZ64"/>
<protein>
    <submittedName>
        <fullName evidence="2">Uncharacterized protein</fullName>
    </submittedName>
</protein>
<accession>A0A369IZ64</accession>
<dbReference type="Proteomes" id="UP000076154">
    <property type="component" value="Unassembled WGS sequence"/>
</dbReference>